<dbReference type="InterPro" id="IPR002550">
    <property type="entry name" value="CNNM"/>
</dbReference>
<dbReference type="Pfam" id="PF03471">
    <property type="entry name" value="CorC_HlyC"/>
    <property type="match status" value="1"/>
</dbReference>
<dbReference type="SMART" id="SM01091">
    <property type="entry name" value="CorC_HlyC"/>
    <property type="match status" value="1"/>
</dbReference>
<dbReference type="PROSITE" id="PS51846">
    <property type="entry name" value="CNNM"/>
    <property type="match status" value="1"/>
</dbReference>
<feature type="domain" description="CBS" evidence="12">
    <location>
        <begin position="285"/>
        <end position="344"/>
    </location>
</feature>
<evidence type="ECO:0000256" key="4">
    <source>
        <dbReference type="ARBA" id="ARBA00022692"/>
    </source>
</evidence>
<feature type="transmembrane region" description="Helical" evidence="11">
    <location>
        <begin position="107"/>
        <end position="127"/>
    </location>
</feature>
<dbReference type="InterPro" id="IPR044751">
    <property type="entry name" value="Ion_transp-like_CBS"/>
</dbReference>
<dbReference type="PANTHER" id="PTHR43099">
    <property type="entry name" value="UPF0053 PROTEIN YRKA"/>
    <property type="match status" value="1"/>
</dbReference>
<evidence type="ECO:0000256" key="11">
    <source>
        <dbReference type="SAM" id="Phobius"/>
    </source>
</evidence>
<comment type="subcellular location">
    <subcellularLocation>
        <location evidence="1">Cell membrane</location>
        <topology evidence="1">Multi-pass membrane protein</topology>
    </subcellularLocation>
</comment>
<proteinExistence type="inferred from homology"/>
<evidence type="ECO:0000256" key="2">
    <source>
        <dbReference type="ARBA" id="ARBA00006337"/>
    </source>
</evidence>
<evidence type="ECO:0000313" key="14">
    <source>
        <dbReference type="EMBL" id="HIV11463.1"/>
    </source>
</evidence>
<dbReference type="CDD" id="cd04590">
    <property type="entry name" value="CBS_pair_CorC_HlyC_assoc"/>
    <property type="match status" value="1"/>
</dbReference>
<dbReference type="Pfam" id="PF00571">
    <property type="entry name" value="CBS"/>
    <property type="match status" value="1"/>
</dbReference>
<name>A0A9D1NSF0_9FIRM</name>
<accession>A0A9D1NSF0</accession>
<dbReference type="AlphaFoldDB" id="A0A9D1NSF0"/>
<evidence type="ECO:0000259" key="12">
    <source>
        <dbReference type="PROSITE" id="PS51371"/>
    </source>
</evidence>
<dbReference type="SUPFAM" id="SSF54631">
    <property type="entry name" value="CBS-domain pair"/>
    <property type="match status" value="1"/>
</dbReference>
<gene>
    <name evidence="14" type="ORF">IAD28_07210</name>
</gene>
<sequence>MGSSIFTLLLVQVILIALNAVFASAELAVLSVNEAKLEHLCEQGSKKAKRLYRLTREPAKFLSTIQIAITLSGFLGSAFAADSFSDPLVDWVVSLGVTLPRRTLDTIAVIIITLILSYFTLIFGELVPKRIAMKRSEQLALGVSGIVSGISVLFKPVVWLLSVSTNAVLRLFGIDPNESDERVSEEEIRMMVETGGETGAIDKEEQDFIQNVFEFDDLTAAEIVTHRTDLTILWMEDSDEEWENTICQSRYSMYPVCDGSPDNVVGILNAKDYLRSKDRSRSHVMETAIEPAYFVPETIKADVLFRNMKKTRNTLAVVLDEYGGMTGIITLYDLVEQLVGELQEYQEGEEDNEPHVDKVEDNLWVVTGNARLDDIEDAMDVELGDDMNTLTMLVFDRLNSIPDDGDTDIRLDFGTVTIHVKQIKDHQIALAEISKNETVEEEEEK</sequence>
<dbReference type="InterPro" id="IPR051676">
    <property type="entry name" value="UPF0053_domain"/>
</dbReference>
<protein>
    <submittedName>
        <fullName evidence="14">HlyC/CorC family transporter</fullName>
    </submittedName>
</protein>
<dbReference type="Gene3D" id="3.30.465.10">
    <property type="match status" value="1"/>
</dbReference>
<reference evidence="14" key="1">
    <citation type="submission" date="2020-10" db="EMBL/GenBank/DDBJ databases">
        <authorList>
            <person name="Gilroy R."/>
        </authorList>
    </citation>
    <scope>NUCLEOTIDE SEQUENCE</scope>
    <source>
        <strain evidence="14">1370</strain>
    </source>
</reference>
<dbReference type="EMBL" id="DVOL01000105">
    <property type="protein sequence ID" value="HIV11463.1"/>
    <property type="molecule type" value="Genomic_DNA"/>
</dbReference>
<evidence type="ECO:0000259" key="13">
    <source>
        <dbReference type="PROSITE" id="PS51846"/>
    </source>
</evidence>
<evidence type="ECO:0000256" key="9">
    <source>
        <dbReference type="PROSITE-ProRule" id="PRU00703"/>
    </source>
</evidence>
<dbReference type="GO" id="GO:0050660">
    <property type="term" value="F:flavin adenine dinucleotide binding"/>
    <property type="evidence" value="ECO:0007669"/>
    <property type="project" value="InterPro"/>
</dbReference>
<evidence type="ECO:0000313" key="15">
    <source>
        <dbReference type="Proteomes" id="UP000823960"/>
    </source>
</evidence>
<evidence type="ECO:0000256" key="1">
    <source>
        <dbReference type="ARBA" id="ARBA00004651"/>
    </source>
</evidence>
<dbReference type="Proteomes" id="UP000823960">
    <property type="component" value="Unassembled WGS sequence"/>
</dbReference>
<organism evidence="14 15">
    <name type="scientific">Candidatus Faeciplasma avium</name>
    <dbReference type="NCBI Taxonomy" id="2840798"/>
    <lineage>
        <taxon>Bacteria</taxon>
        <taxon>Bacillati</taxon>
        <taxon>Bacillota</taxon>
        <taxon>Clostridia</taxon>
        <taxon>Eubacteriales</taxon>
        <taxon>Oscillospiraceae</taxon>
        <taxon>Oscillospiraceae incertae sedis</taxon>
        <taxon>Candidatus Faeciplasma</taxon>
    </lineage>
</organism>
<keyword evidence="3" id="KW-1003">Cell membrane</keyword>
<keyword evidence="6 10" id="KW-1133">Transmembrane helix</keyword>
<evidence type="ECO:0000256" key="5">
    <source>
        <dbReference type="ARBA" id="ARBA00022737"/>
    </source>
</evidence>
<feature type="transmembrane region" description="Helical" evidence="11">
    <location>
        <begin position="139"/>
        <end position="161"/>
    </location>
</feature>
<keyword evidence="8 10" id="KW-0472">Membrane</keyword>
<dbReference type="InterPro" id="IPR036318">
    <property type="entry name" value="FAD-bd_PCMH-like_sf"/>
</dbReference>
<keyword evidence="7 9" id="KW-0129">CBS domain</keyword>
<evidence type="ECO:0000256" key="7">
    <source>
        <dbReference type="ARBA" id="ARBA00023122"/>
    </source>
</evidence>
<reference evidence="14" key="2">
    <citation type="journal article" date="2021" name="PeerJ">
        <title>Extensive microbial diversity within the chicken gut microbiome revealed by metagenomics and culture.</title>
        <authorList>
            <person name="Gilroy R."/>
            <person name="Ravi A."/>
            <person name="Getino M."/>
            <person name="Pursley I."/>
            <person name="Horton D.L."/>
            <person name="Alikhan N.F."/>
            <person name="Baker D."/>
            <person name="Gharbi K."/>
            <person name="Hall N."/>
            <person name="Watson M."/>
            <person name="Adriaenssens E.M."/>
            <person name="Foster-Nyarko E."/>
            <person name="Jarju S."/>
            <person name="Secka A."/>
            <person name="Antonio M."/>
            <person name="Oren A."/>
            <person name="Chaudhuri R.R."/>
            <person name="La Ragione R."/>
            <person name="Hildebrand F."/>
            <person name="Pallen M.J."/>
        </authorList>
    </citation>
    <scope>NUCLEOTIDE SEQUENCE</scope>
    <source>
        <strain evidence="14">1370</strain>
    </source>
</reference>
<dbReference type="InterPro" id="IPR005170">
    <property type="entry name" value="Transptr-assoc_dom"/>
</dbReference>
<evidence type="ECO:0000256" key="3">
    <source>
        <dbReference type="ARBA" id="ARBA00022475"/>
    </source>
</evidence>
<evidence type="ECO:0000256" key="10">
    <source>
        <dbReference type="PROSITE-ProRule" id="PRU01193"/>
    </source>
</evidence>
<dbReference type="PROSITE" id="PS51371">
    <property type="entry name" value="CBS"/>
    <property type="match status" value="1"/>
</dbReference>
<comment type="caution">
    <text evidence="14">The sequence shown here is derived from an EMBL/GenBank/DDBJ whole genome shotgun (WGS) entry which is preliminary data.</text>
</comment>
<dbReference type="Gene3D" id="3.10.580.10">
    <property type="entry name" value="CBS-domain"/>
    <property type="match status" value="1"/>
</dbReference>
<evidence type="ECO:0000256" key="8">
    <source>
        <dbReference type="ARBA" id="ARBA00023136"/>
    </source>
</evidence>
<dbReference type="GO" id="GO:0005886">
    <property type="term" value="C:plasma membrane"/>
    <property type="evidence" value="ECO:0007669"/>
    <property type="project" value="UniProtKB-SubCell"/>
</dbReference>
<dbReference type="FunFam" id="3.10.580.10:FF:000002">
    <property type="entry name" value="Magnesium/cobalt efflux protein CorC"/>
    <property type="match status" value="1"/>
</dbReference>
<dbReference type="PANTHER" id="PTHR43099:SF5">
    <property type="entry name" value="HLYC_CORC FAMILY TRANSPORTER"/>
    <property type="match status" value="1"/>
</dbReference>
<keyword evidence="4 10" id="KW-0812">Transmembrane</keyword>
<evidence type="ECO:0000256" key="6">
    <source>
        <dbReference type="ARBA" id="ARBA00022989"/>
    </source>
</evidence>
<dbReference type="InterPro" id="IPR016169">
    <property type="entry name" value="FAD-bd_PCMH_sub2"/>
</dbReference>
<comment type="similarity">
    <text evidence="2">Belongs to the UPF0053 family.</text>
</comment>
<dbReference type="SUPFAM" id="SSF56176">
    <property type="entry name" value="FAD-binding/transporter-associated domain-like"/>
    <property type="match status" value="1"/>
</dbReference>
<dbReference type="Pfam" id="PF01595">
    <property type="entry name" value="CNNM"/>
    <property type="match status" value="1"/>
</dbReference>
<feature type="domain" description="CNNM transmembrane" evidence="13">
    <location>
        <begin position="1"/>
        <end position="205"/>
    </location>
</feature>
<dbReference type="InterPro" id="IPR000644">
    <property type="entry name" value="CBS_dom"/>
</dbReference>
<dbReference type="InterPro" id="IPR046342">
    <property type="entry name" value="CBS_dom_sf"/>
</dbReference>
<keyword evidence="5" id="KW-0677">Repeat</keyword>